<dbReference type="HOGENOM" id="CLU_1331383_0_0_6"/>
<evidence type="ECO:0000256" key="1">
    <source>
        <dbReference type="SAM" id="SignalP"/>
    </source>
</evidence>
<dbReference type="eggNOG" id="ENOG5030SZK">
    <property type="taxonomic scope" value="Bacteria"/>
</dbReference>
<reference evidence="2 3" key="1">
    <citation type="journal article" date="2009" name="PLoS ONE">
        <title>The complete genome of Teredinibacter turnerae T7901: an intracellular endosymbiont of marine wood-boring bivalves (shipworms).</title>
        <authorList>
            <person name="Yang J.C."/>
            <person name="Madupu R."/>
            <person name="Durkin A.S."/>
            <person name="Ekborg N.A."/>
            <person name="Pedamallu C.S."/>
            <person name="Hostetler J.B."/>
            <person name="Radune D."/>
            <person name="Toms B.S."/>
            <person name="Henrissat B."/>
            <person name="Coutinho P.M."/>
            <person name="Schwarz S."/>
            <person name="Field L."/>
            <person name="Trindade-Silva A.E."/>
            <person name="Soares C.A.G."/>
            <person name="Elshahawi S."/>
            <person name="Hanora A."/>
            <person name="Schmidt E.W."/>
            <person name="Haygood M.G."/>
            <person name="Posfai J."/>
            <person name="Benner J."/>
            <person name="Madinger C."/>
            <person name="Nove J."/>
            <person name="Anton B."/>
            <person name="Chaudhary K."/>
            <person name="Foster J."/>
            <person name="Holman A."/>
            <person name="Kumar S."/>
            <person name="Lessard P.A."/>
            <person name="Luyten Y.A."/>
            <person name="Slatko B."/>
            <person name="Wood N."/>
            <person name="Wu B."/>
            <person name="Teplitski M."/>
            <person name="Mougous J.D."/>
            <person name="Ward N."/>
            <person name="Eisen J.A."/>
            <person name="Badger J.H."/>
            <person name="Distel D.L."/>
        </authorList>
    </citation>
    <scope>NUCLEOTIDE SEQUENCE [LARGE SCALE GENOMIC DNA]</scope>
    <source>
        <strain evidence="3">ATCC 39867 / T7901</strain>
    </source>
</reference>
<name>C5BLE4_TERTT</name>
<feature type="signal peptide" evidence="1">
    <location>
        <begin position="1"/>
        <end position="22"/>
    </location>
</feature>
<sequence>MLKKMMPVVAGLMAFLSGSAFADMGLAAGISSDDSAEIRLPIRSQNTIYEPYVSFASISYNSDELFESRKSDDQSFSVGLSVLRVRALQDSLFWQYGIRAGYLQRDGELSAVYGTNIEQNYQTLYSEEKLSGYLVSPRIGVFYSINDKVNLGIDVGYTYQNLSGDVTEVHVSYYDDEPPETYRDAKEDVDVSQWNSFSLIFMRVYF</sequence>
<dbReference type="EMBL" id="CP001614">
    <property type="protein sequence ID" value="ACR10885.1"/>
    <property type="molecule type" value="Genomic_DNA"/>
</dbReference>
<proteinExistence type="predicted"/>
<protein>
    <recommendedName>
        <fullName evidence="4">Outer membrane protein beta-barrel domain-containing protein</fullName>
    </recommendedName>
</protein>
<organism evidence="2 3">
    <name type="scientific">Teredinibacter turnerae (strain ATCC 39867 / T7901)</name>
    <dbReference type="NCBI Taxonomy" id="377629"/>
    <lineage>
        <taxon>Bacteria</taxon>
        <taxon>Pseudomonadati</taxon>
        <taxon>Pseudomonadota</taxon>
        <taxon>Gammaproteobacteria</taxon>
        <taxon>Cellvibrionales</taxon>
        <taxon>Cellvibrionaceae</taxon>
        <taxon>Teredinibacter</taxon>
    </lineage>
</organism>
<accession>C5BLE4</accession>
<dbReference type="Proteomes" id="UP000009080">
    <property type="component" value="Chromosome"/>
</dbReference>
<dbReference type="AlphaFoldDB" id="C5BLE4"/>
<dbReference type="KEGG" id="ttu:TERTU_0161"/>
<evidence type="ECO:0008006" key="4">
    <source>
        <dbReference type="Google" id="ProtNLM"/>
    </source>
</evidence>
<gene>
    <name evidence="2" type="ordered locus">TERTU_0161</name>
</gene>
<dbReference type="OrthoDB" id="945117at2"/>
<keyword evidence="1" id="KW-0732">Signal</keyword>
<feature type="chain" id="PRO_5002946444" description="Outer membrane protein beta-barrel domain-containing protein" evidence="1">
    <location>
        <begin position="23"/>
        <end position="206"/>
    </location>
</feature>
<evidence type="ECO:0000313" key="2">
    <source>
        <dbReference type="EMBL" id="ACR10885.1"/>
    </source>
</evidence>
<dbReference type="RefSeq" id="WP_015816997.1">
    <property type="nucleotide sequence ID" value="NC_012997.1"/>
</dbReference>
<keyword evidence="3" id="KW-1185">Reference proteome</keyword>
<evidence type="ECO:0000313" key="3">
    <source>
        <dbReference type="Proteomes" id="UP000009080"/>
    </source>
</evidence>